<keyword evidence="10" id="KW-1185">Reference proteome</keyword>
<comment type="subcellular location">
    <subcellularLocation>
        <location evidence="1">Cytoplasm</location>
    </subcellularLocation>
</comment>
<dbReference type="GO" id="GO:0010494">
    <property type="term" value="C:cytoplasmic stress granule"/>
    <property type="evidence" value="ECO:0007669"/>
    <property type="project" value="EnsemblFungi"/>
</dbReference>
<feature type="domain" description="NFACT protein C-terminal" evidence="8">
    <location>
        <begin position="861"/>
        <end position="950"/>
    </location>
</feature>
<dbReference type="AlphaFoldDB" id="A0A1L0B1D3"/>
<dbReference type="InterPro" id="IPR051608">
    <property type="entry name" value="RQC_Subunit_NEMF"/>
</dbReference>
<dbReference type="Pfam" id="PF05670">
    <property type="entry name" value="NFACT-R_1"/>
    <property type="match status" value="1"/>
</dbReference>
<evidence type="ECO:0000259" key="8">
    <source>
        <dbReference type="Pfam" id="PF11923"/>
    </source>
</evidence>
<dbReference type="Pfam" id="PF05833">
    <property type="entry name" value="NFACT_N"/>
    <property type="match status" value="1"/>
</dbReference>
<feature type="region of interest" description="Disordered" evidence="6">
    <location>
        <begin position="462"/>
        <end position="486"/>
    </location>
</feature>
<dbReference type="PANTHER" id="PTHR15239">
    <property type="entry name" value="NUCLEAR EXPORT MEDIATOR FACTOR NEMF"/>
    <property type="match status" value="1"/>
</dbReference>
<dbReference type="EMBL" id="FQNF01000012">
    <property type="protein sequence ID" value="SGZ38779.1"/>
    <property type="molecule type" value="Genomic_DNA"/>
</dbReference>
<evidence type="ECO:0000256" key="4">
    <source>
        <dbReference type="ARBA" id="ARBA00023054"/>
    </source>
</evidence>
<evidence type="ECO:0000256" key="1">
    <source>
        <dbReference type="ARBA" id="ARBA00004496"/>
    </source>
</evidence>
<gene>
    <name evidence="9" type="ORF">HGUI_00979</name>
</gene>
<feature type="compositionally biased region" description="Acidic residues" evidence="6">
    <location>
        <begin position="462"/>
        <end position="480"/>
    </location>
</feature>
<dbReference type="FunFam" id="2.30.310.10:FF:000003">
    <property type="entry name" value="Zinc knuckle domain containing protein"/>
    <property type="match status" value="1"/>
</dbReference>
<protein>
    <recommendedName>
        <fullName evidence="5">Ribosome quality control complex subunit 2</fullName>
    </recommendedName>
</protein>
<dbReference type="Proteomes" id="UP000183365">
    <property type="component" value="Unassembled WGS sequence"/>
</dbReference>
<feature type="compositionally biased region" description="Basic residues" evidence="6">
    <location>
        <begin position="966"/>
        <end position="978"/>
    </location>
</feature>
<dbReference type="GO" id="GO:0000049">
    <property type="term" value="F:tRNA binding"/>
    <property type="evidence" value="ECO:0007669"/>
    <property type="project" value="EnsemblFungi"/>
</dbReference>
<dbReference type="GO" id="GO:0140708">
    <property type="term" value="P:CAT tailing"/>
    <property type="evidence" value="ECO:0007669"/>
    <property type="project" value="EnsemblFungi"/>
</dbReference>
<dbReference type="VEuPathDB" id="FungiDB:HGUI_00979"/>
<dbReference type="OrthoDB" id="207084at2759"/>
<evidence type="ECO:0000256" key="2">
    <source>
        <dbReference type="ARBA" id="ARBA00008318"/>
    </source>
</evidence>
<evidence type="ECO:0000313" key="9">
    <source>
        <dbReference type="EMBL" id="SGZ38779.1"/>
    </source>
</evidence>
<keyword evidence="3" id="KW-0963">Cytoplasm</keyword>
<dbReference type="GO" id="GO:0043023">
    <property type="term" value="F:ribosomal large subunit binding"/>
    <property type="evidence" value="ECO:0007669"/>
    <property type="project" value="EnsemblFungi"/>
</dbReference>
<dbReference type="InterPro" id="IPR008532">
    <property type="entry name" value="NFACT_RNA-bd"/>
</dbReference>
<feature type="region of interest" description="Disordered" evidence="6">
    <location>
        <begin position="958"/>
        <end position="978"/>
    </location>
</feature>
<dbReference type="InterPro" id="IPR021846">
    <property type="entry name" value="NFACT-C"/>
</dbReference>
<dbReference type="PANTHER" id="PTHR15239:SF6">
    <property type="entry name" value="RIBOSOME QUALITY CONTROL COMPLEX SUBUNIT NEMF"/>
    <property type="match status" value="1"/>
</dbReference>
<dbReference type="GO" id="GO:1904678">
    <property type="term" value="F:alpha-aminoacyl-tRNA binding"/>
    <property type="evidence" value="ECO:0007669"/>
    <property type="project" value="EnsemblFungi"/>
</dbReference>
<feature type="domain" description="NFACT RNA-binding" evidence="7">
    <location>
        <begin position="563"/>
        <end position="660"/>
    </location>
</feature>
<evidence type="ECO:0000313" key="10">
    <source>
        <dbReference type="Proteomes" id="UP000183365"/>
    </source>
</evidence>
<sequence length="978" mass="113390">MKEKLTALDLELLVNELEESLVGLRLNNIYNIQDAHKQFLFKFQKPDVKQNLVIDNGLKLYITKYTRNTPPAPSGFIVKMRNYLSNKKLTGLKKIPNERIIVLQFSNGMFYLSLEFFSSGNLIVMDENLKILQVFRVNEEHGIHIGGYYNLFNPLELFKEESSMTERNSFEDYLKDDLSKMNISYIKDMFEAEKEKVNLYENKNNKKFKVLSISKLLYLNYPTLTNQLIQDRLKQRGYKVNEPCTNFLDSDDGVINKILEVLNDCVKNIEDVLKSPKDERKGFLTKIQNPSFLESEPENKESNPKFLYDSYSPFITSSIDYDVISNGYVNAIDTFYSTLEVLKISTKTNNFISQQNKKLDQAKQENLERLRQLEQASHSNEAKGNAIIANVAVIDELIETMNRLIYENQMDWKAAELWIRSQQKKKGKQSKNIKKIRLPLKLEENKFTVVLPLVDSYEDSYLDSDSDSDSDLESFSDSDSEPSTKEKKMISMTIDFSKSAYTNASIYFSLKKEVESKKSKTLTNQKKAIKSIENKFNKNLNKKMNQETTPNITRLSENFFFQKFHWFITTDGYLCILLNDDNIYWKYAEADDFYLTCESSLANKNSKVLIKNLRKEENLSERAILEASQYCLAASDAWNKKINGSSCLYCKISNVSKFVDDDFKKNGVLENAKFFIKDEEKLIRTSPVQIVMGFGLMWRKKAKGDSKEYVEYPAEVDNDEKISSYNNVLIASGEDSNILEVVEVENQKETEDSFDDENVENETSHSKTIANIFDEYDKQVETSKSASKKLKKKLEKKNNSKINAISEDSYKRQERAKQLEEKAKFQQQRVIKLMNAPKPIVHYDMMLKEISCSLKLSNIPEEDELFDYDIVPMFAPWMALSKCKFKIKILNGSNKKMKNCHDIMIYFERHMKLDLESKDKERIWPIESERIKDYPVESLVTCFFVDKFKCSLPGSNVVSNGGGKGSKNKSQKNKGKRK</sequence>
<evidence type="ECO:0000256" key="5">
    <source>
        <dbReference type="ARBA" id="ARBA00070414"/>
    </source>
</evidence>
<accession>A0A1L0B1D3</accession>
<keyword evidence="4" id="KW-0175">Coiled coil</keyword>
<dbReference type="GO" id="GO:0043043">
    <property type="term" value="P:peptide biosynthetic process"/>
    <property type="evidence" value="ECO:0007669"/>
    <property type="project" value="EnsemblFungi"/>
</dbReference>
<reference evidence="10" key="1">
    <citation type="submission" date="2016-11" db="EMBL/GenBank/DDBJ databases">
        <authorList>
            <person name="Guldener U."/>
        </authorList>
    </citation>
    <scope>NUCLEOTIDE SEQUENCE [LARGE SCALE GENOMIC DNA]</scope>
</reference>
<dbReference type="GO" id="GO:0022626">
    <property type="term" value="C:cytosolic ribosome"/>
    <property type="evidence" value="ECO:0007669"/>
    <property type="project" value="EnsemblFungi"/>
</dbReference>
<evidence type="ECO:0000259" key="7">
    <source>
        <dbReference type="Pfam" id="PF05670"/>
    </source>
</evidence>
<evidence type="ECO:0000256" key="3">
    <source>
        <dbReference type="ARBA" id="ARBA00022490"/>
    </source>
</evidence>
<comment type="similarity">
    <text evidence="2">Belongs to the NEMF family.</text>
</comment>
<evidence type="ECO:0000256" key="6">
    <source>
        <dbReference type="SAM" id="MobiDB-lite"/>
    </source>
</evidence>
<name>A0A1L0B1D3_9ASCO</name>
<dbReference type="Pfam" id="PF11923">
    <property type="entry name" value="NFACT-C"/>
    <property type="match status" value="1"/>
</dbReference>
<dbReference type="GO" id="GO:1990112">
    <property type="term" value="C:RQC complex"/>
    <property type="evidence" value="ECO:0007669"/>
    <property type="project" value="EnsemblFungi"/>
</dbReference>
<dbReference type="Gene3D" id="2.30.310.10">
    <property type="entry name" value="ibrinogen binding protein from staphylococcus aureus domain"/>
    <property type="match status" value="1"/>
</dbReference>
<organism evidence="9 10">
    <name type="scientific">Hanseniaspora guilliermondii</name>
    <dbReference type="NCBI Taxonomy" id="56406"/>
    <lineage>
        <taxon>Eukaryota</taxon>
        <taxon>Fungi</taxon>
        <taxon>Dikarya</taxon>
        <taxon>Ascomycota</taxon>
        <taxon>Saccharomycotina</taxon>
        <taxon>Saccharomycetes</taxon>
        <taxon>Saccharomycodales</taxon>
        <taxon>Saccharomycodaceae</taxon>
        <taxon>Hanseniaspora</taxon>
    </lineage>
</organism>
<proteinExistence type="inferred from homology"/>